<dbReference type="RefSeq" id="WP_188678915.1">
    <property type="nucleotide sequence ID" value="NZ_BMGP01000004.1"/>
</dbReference>
<dbReference type="GO" id="GO:0046677">
    <property type="term" value="P:response to antibiotic"/>
    <property type="evidence" value="ECO:0007669"/>
    <property type="project" value="UniProtKB-KW"/>
</dbReference>
<keyword evidence="6" id="KW-0813">Transport</keyword>
<keyword evidence="2 6" id="KW-0812">Transmembrane</keyword>
<gene>
    <name evidence="8" type="ORF">GCM10011399_25790</name>
</gene>
<dbReference type="InterPro" id="IPR051784">
    <property type="entry name" value="Nod_factor_ABC_transporter"/>
</dbReference>
<comment type="subcellular location">
    <subcellularLocation>
        <location evidence="6">Cell membrane</location>
        <topology evidence="6">Multi-pass membrane protein</topology>
    </subcellularLocation>
    <subcellularLocation>
        <location evidence="1">Membrane</location>
        <topology evidence="1">Multi-pass membrane protein</topology>
    </subcellularLocation>
</comment>
<dbReference type="PANTHER" id="PTHR43229">
    <property type="entry name" value="NODULATION PROTEIN J"/>
    <property type="match status" value="1"/>
</dbReference>
<feature type="transmembrane region" description="Helical" evidence="6">
    <location>
        <begin position="153"/>
        <end position="181"/>
    </location>
</feature>
<evidence type="ECO:0000256" key="1">
    <source>
        <dbReference type="ARBA" id="ARBA00004141"/>
    </source>
</evidence>
<dbReference type="GO" id="GO:0140359">
    <property type="term" value="F:ABC-type transporter activity"/>
    <property type="evidence" value="ECO:0007669"/>
    <property type="project" value="InterPro"/>
</dbReference>
<dbReference type="PROSITE" id="PS51012">
    <property type="entry name" value="ABC_TM2"/>
    <property type="match status" value="1"/>
</dbReference>
<feature type="transmembrane region" description="Helical" evidence="6">
    <location>
        <begin position="25"/>
        <end position="47"/>
    </location>
</feature>
<feature type="transmembrane region" description="Helical" evidence="6">
    <location>
        <begin position="120"/>
        <end position="147"/>
    </location>
</feature>
<dbReference type="Pfam" id="PF01061">
    <property type="entry name" value="ABC2_membrane"/>
    <property type="match status" value="1"/>
</dbReference>
<dbReference type="PANTHER" id="PTHR43229:SF2">
    <property type="entry name" value="NODULATION PROTEIN J"/>
    <property type="match status" value="1"/>
</dbReference>
<dbReference type="InterPro" id="IPR000412">
    <property type="entry name" value="ABC_2_transport"/>
</dbReference>
<dbReference type="GO" id="GO:0043190">
    <property type="term" value="C:ATP-binding cassette (ABC) transporter complex"/>
    <property type="evidence" value="ECO:0007669"/>
    <property type="project" value="InterPro"/>
</dbReference>
<feature type="transmembrane region" description="Helical" evidence="6">
    <location>
        <begin position="73"/>
        <end position="99"/>
    </location>
</feature>
<protein>
    <recommendedName>
        <fullName evidence="6">Transport permease protein</fullName>
    </recommendedName>
</protein>
<evidence type="ECO:0000256" key="4">
    <source>
        <dbReference type="ARBA" id="ARBA00023136"/>
    </source>
</evidence>
<feature type="transmembrane region" description="Helical" evidence="6">
    <location>
        <begin position="193"/>
        <end position="214"/>
    </location>
</feature>
<dbReference type="AlphaFoldDB" id="A0A917BA10"/>
<proteinExistence type="inferred from homology"/>
<dbReference type="PIRSF" id="PIRSF006648">
    <property type="entry name" value="DrrB"/>
    <property type="match status" value="1"/>
</dbReference>
<keyword evidence="9" id="KW-1185">Reference proteome</keyword>
<evidence type="ECO:0000313" key="8">
    <source>
        <dbReference type="EMBL" id="GGF31479.1"/>
    </source>
</evidence>
<evidence type="ECO:0000256" key="6">
    <source>
        <dbReference type="RuleBase" id="RU361157"/>
    </source>
</evidence>
<keyword evidence="6" id="KW-1003">Cell membrane</keyword>
<dbReference type="InterPro" id="IPR013525">
    <property type="entry name" value="ABC2_TM"/>
</dbReference>
<evidence type="ECO:0000256" key="3">
    <source>
        <dbReference type="ARBA" id="ARBA00022989"/>
    </source>
</evidence>
<organism evidence="8 9">
    <name type="scientific">Subtercola lobariae</name>
    <dbReference type="NCBI Taxonomy" id="1588641"/>
    <lineage>
        <taxon>Bacteria</taxon>
        <taxon>Bacillati</taxon>
        <taxon>Actinomycetota</taxon>
        <taxon>Actinomycetes</taxon>
        <taxon>Micrococcales</taxon>
        <taxon>Microbacteriaceae</taxon>
        <taxon>Subtercola</taxon>
    </lineage>
</organism>
<sequence length="271" mass="28151">MTTLTTTVADSTTMLRRNLLHMVRYPGLTGFVVGIPVILLLLFVYVFGGTLGAGLPASEVGAAGSTGNAVHDYLAYVFPGILFIGIAGIASGASIGVAIDMTEGIVARFRSMAISRTAVLTGHVLGNAIQGVLVSVILVGVALVMGLRPTASPLAWIGIAAIVALVSLAVSWLGVALGVSAKSVEVSSNTPMVLVLLVFFGSGFVPTSTLPGWLQGFAEYQPFTTFIETVRALLFGADPGPNLWLALGWAVLLGAVGYVWARAMYVRKSVR</sequence>
<comment type="similarity">
    <text evidence="6">Belongs to the ABC-2 integral membrane protein family.</text>
</comment>
<dbReference type="EMBL" id="BMGP01000004">
    <property type="protein sequence ID" value="GGF31479.1"/>
    <property type="molecule type" value="Genomic_DNA"/>
</dbReference>
<reference evidence="8 9" key="1">
    <citation type="journal article" date="2014" name="Int. J. Syst. Evol. Microbiol.">
        <title>Complete genome sequence of Corynebacterium casei LMG S-19264T (=DSM 44701T), isolated from a smear-ripened cheese.</title>
        <authorList>
            <consortium name="US DOE Joint Genome Institute (JGI-PGF)"/>
            <person name="Walter F."/>
            <person name="Albersmeier A."/>
            <person name="Kalinowski J."/>
            <person name="Ruckert C."/>
        </authorList>
    </citation>
    <scope>NUCLEOTIDE SEQUENCE [LARGE SCALE GENOMIC DNA]</scope>
    <source>
        <strain evidence="8 9">CGMCC 1.12976</strain>
    </source>
</reference>
<evidence type="ECO:0000256" key="5">
    <source>
        <dbReference type="ARBA" id="ARBA00023251"/>
    </source>
</evidence>
<comment type="caution">
    <text evidence="8">The sequence shown here is derived from an EMBL/GenBank/DDBJ whole genome shotgun (WGS) entry which is preliminary data.</text>
</comment>
<evidence type="ECO:0000256" key="2">
    <source>
        <dbReference type="ARBA" id="ARBA00022692"/>
    </source>
</evidence>
<dbReference type="Proteomes" id="UP000598775">
    <property type="component" value="Unassembled WGS sequence"/>
</dbReference>
<dbReference type="InterPro" id="IPR047817">
    <property type="entry name" value="ABC2_TM_bact-type"/>
</dbReference>
<accession>A0A917BA10</accession>
<keyword evidence="5" id="KW-0046">Antibiotic resistance</keyword>
<feature type="domain" description="ABC transmembrane type-2" evidence="7">
    <location>
        <begin position="27"/>
        <end position="268"/>
    </location>
</feature>
<evidence type="ECO:0000259" key="7">
    <source>
        <dbReference type="PROSITE" id="PS51012"/>
    </source>
</evidence>
<feature type="transmembrane region" description="Helical" evidence="6">
    <location>
        <begin position="243"/>
        <end position="261"/>
    </location>
</feature>
<keyword evidence="3 6" id="KW-1133">Transmembrane helix</keyword>
<keyword evidence="4 6" id="KW-0472">Membrane</keyword>
<name>A0A917BA10_9MICO</name>
<evidence type="ECO:0000313" key="9">
    <source>
        <dbReference type="Proteomes" id="UP000598775"/>
    </source>
</evidence>